<protein>
    <submittedName>
        <fullName evidence="2">Uncharacterized protein</fullName>
    </submittedName>
</protein>
<proteinExistence type="predicted"/>
<evidence type="ECO:0000256" key="1">
    <source>
        <dbReference type="SAM" id="Phobius"/>
    </source>
</evidence>
<evidence type="ECO:0000313" key="3">
    <source>
        <dbReference type="Proteomes" id="UP000320839"/>
    </source>
</evidence>
<sequence>MQKVSLVTKSKRAAFTKVEFLVVISIITFLILLLHPAIQDRDAEGRPLGKMIPETAPNEENRIKHPSGFSIIAPPNWLKRDMGPDQFWITIYPRPRGASRKLSALTISREGPLNPNRVPKGYKKVTFQGFPAYERIVVTRKYLFDDPPISDYDLYIDRDGEGWHVNFSLLTSMTELPEIMREYINTIRFPPKAAEEAERSGESEQQ</sequence>
<accession>A0A518FIV1</accession>
<keyword evidence="1" id="KW-1133">Transmembrane helix</keyword>
<dbReference type="EMBL" id="CP036317">
    <property type="protein sequence ID" value="QDV16266.1"/>
    <property type="molecule type" value="Genomic_DNA"/>
</dbReference>
<keyword evidence="1" id="KW-0812">Transmembrane</keyword>
<feature type="transmembrane region" description="Helical" evidence="1">
    <location>
        <begin position="20"/>
        <end position="38"/>
    </location>
</feature>
<dbReference type="Proteomes" id="UP000320839">
    <property type="component" value="Chromosome"/>
</dbReference>
<reference evidence="2 3" key="1">
    <citation type="submission" date="2019-02" db="EMBL/GenBank/DDBJ databases">
        <title>Deep-cultivation of Planctomycetes and their phenomic and genomic characterization uncovers novel biology.</title>
        <authorList>
            <person name="Wiegand S."/>
            <person name="Jogler M."/>
            <person name="Boedeker C."/>
            <person name="Pinto D."/>
            <person name="Vollmers J."/>
            <person name="Rivas-Marin E."/>
            <person name="Kohn T."/>
            <person name="Peeters S.H."/>
            <person name="Heuer A."/>
            <person name="Rast P."/>
            <person name="Oberbeckmann S."/>
            <person name="Bunk B."/>
            <person name="Jeske O."/>
            <person name="Meyerdierks A."/>
            <person name="Storesund J.E."/>
            <person name="Kallscheuer N."/>
            <person name="Luecker S."/>
            <person name="Lage O.M."/>
            <person name="Pohl T."/>
            <person name="Merkel B.J."/>
            <person name="Hornburger P."/>
            <person name="Mueller R.-W."/>
            <person name="Bruemmer F."/>
            <person name="Labrenz M."/>
            <person name="Spormann A.M."/>
            <person name="Op den Camp H."/>
            <person name="Overmann J."/>
            <person name="Amann R."/>
            <person name="Jetten M.S.M."/>
            <person name="Mascher T."/>
            <person name="Medema M.H."/>
            <person name="Devos D.P."/>
            <person name="Kaster A.-K."/>
            <person name="Ovreas L."/>
            <person name="Rohde M."/>
            <person name="Galperin M.Y."/>
            <person name="Jogler C."/>
        </authorList>
    </citation>
    <scope>NUCLEOTIDE SEQUENCE [LARGE SCALE GENOMIC DNA]</scope>
    <source>
        <strain evidence="2 3">Pan153</strain>
    </source>
</reference>
<dbReference type="AlphaFoldDB" id="A0A518FIV1"/>
<organism evidence="2 3">
    <name type="scientific">Gimesia panareensis</name>
    <dbReference type="NCBI Taxonomy" id="2527978"/>
    <lineage>
        <taxon>Bacteria</taxon>
        <taxon>Pseudomonadati</taxon>
        <taxon>Planctomycetota</taxon>
        <taxon>Planctomycetia</taxon>
        <taxon>Planctomycetales</taxon>
        <taxon>Planctomycetaceae</taxon>
        <taxon>Gimesia</taxon>
    </lineage>
</organism>
<dbReference type="RefSeq" id="WP_145454198.1">
    <property type="nucleotide sequence ID" value="NZ_CP036317.1"/>
</dbReference>
<evidence type="ECO:0000313" key="2">
    <source>
        <dbReference type="EMBL" id="QDV16266.1"/>
    </source>
</evidence>
<keyword evidence="1" id="KW-0472">Membrane</keyword>
<name>A0A518FIV1_9PLAN</name>
<gene>
    <name evidence="2" type="ORF">Pan153_08930</name>
</gene>
<dbReference type="OrthoDB" id="286580at2"/>